<keyword evidence="2" id="KW-0812">Transmembrane</keyword>
<keyword evidence="2" id="KW-0472">Membrane</keyword>
<sequence length="188" mass="21361">MNTAMDRWIVGHHLFIVTIQGIILCLLNFEDNIKKKQLGLARKELLDASKLLSASASSMKLASSFSKKQYLDVIRPSMPENFSGLDMVDHKEMINVMKRIKPFLLSLPKELYEAKDIFNKSLSQAYDMHIYVCDQFVEDESSLRAVSSQASATESLSKIKKQRLKNIGENDSHLSPKQHQNSSKTEVK</sequence>
<dbReference type="eggNOG" id="ENOG5032FI1">
    <property type="taxonomic scope" value="Bacteria"/>
</dbReference>
<name>F2K421_MARM1</name>
<evidence type="ECO:0000313" key="3">
    <source>
        <dbReference type="EMBL" id="ADZ91363.1"/>
    </source>
</evidence>
<protein>
    <submittedName>
        <fullName evidence="3">Uncharacterized protein</fullName>
    </submittedName>
</protein>
<gene>
    <name evidence="3" type="ordered locus">Marme_2119</name>
</gene>
<dbReference type="AlphaFoldDB" id="F2K421"/>
<dbReference type="Proteomes" id="UP000001062">
    <property type="component" value="Chromosome"/>
</dbReference>
<accession>F2K421</accession>
<dbReference type="KEGG" id="mme:Marme_2119"/>
<keyword evidence="4" id="KW-1185">Reference proteome</keyword>
<dbReference type="OrthoDB" id="2987626at2"/>
<feature type="region of interest" description="Disordered" evidence="1">
    <location>
        <begin position="148"/>
        <end position="188"/>
    </location>
</feature>
<organism evidence="3 4">
    <name type="scientific">Marinomonas mediterranea (strain ATCC 700492 / JCM 21426 / NBRC 103028 / MMB-1)</name>
    <dbReference type="NCBI Taxonomy" id="717774"/>
    <lineage>
        <taxon>Bacteria</taxon>
        <taxon>Pseudomonadati</taxon>
        <taxon>Pseudomonadota</taxon>
        <taxon>Gammaproteobacteria</taxon>
        <taxon>Oceanospirillales</taxon>
        <taxon>Oceanospirillaceae</taxon>
        <taxon>Marinomonas</taxon>
    </lineage>
</organism>
<keyword evidence="2" id="KW-1133">Transmembrane helix</keyword>
<evidence type="ECO:0000313" key="4">
    <source>
        <dbReference type="Proteomes" id="UP000001062"/>
    </source>
</evidence>
<dbReference type="STRING" id="717774.Marme_2119"/>
<proteinExistence type="predicted"/>
<feature type="transmembrane region" description="Helical" evidence="2">
    <location>
        <begin position="12"/>
        <end position="29"/>
    </location>
</feature>
<evidence type="ECO:0000256" key="1">
    <source>
        <dbReference type="SAM" id="MobiDB-lite"/>
    </source>
</evidence>
<feature type="compositionally biased region" description="Polar residues" evidence="1">
    <location>
        <begin position="175"/>
        <end position="188"/>
    </location>
</feature>
<dbReference type="RefSeq" id="WP_013661268.1">
    <property type="nucleotide sequence ID" value="NC_015276.1"/>
</dbReference>
<dbReference type="EMBL" id="CP002583">
    <property type="protein sequence ID" value="ADZ91363.1"/>
    <property type="molecule type" value="Genomic_DNA"/>
</dbReference>
<reference evidence="3 4" key="1">
    <citation type="journal article" date="2012" name="Stand. Genomic Sci.">
        <title>Complete genome sequence of the melanogenic marine bacterium Marinomonas mediterranea type strain (MMB-1(T)).</title>
        <authorList>
            <person name="Lucas-Elio P."/>
            <person name="Goodwin L."/>
            <person name="Woyke T."/>
            <person name="Pitluck S."/>
            <person name="Nolan M."/>
            <person name="Kyrpides N.C."/>
            <person name="Detter J.C."/>
            <person name="Copeland A."/>
            <person name="Teshima H."/>
            <person name="Bruce D."/>
            <person name="Detter C."/>
            <person name="Tapia R."/>
            <person name="Han S."/>
            <person name="Land M.L."/>
            <person name="Ivanova N."/>
            <person name="Mikhailova N."/>
            <person name="Johnston A.W."/>
            <person name="Sanchez-Amat A."/>
        </authorList>
    </citation>
    <scope>NUCLEOTIDE SEQUENCE [LARGE SCALE GENOMIC DNA]</scope>
    <source>
        <strain evidence="4">ATCC 700492 / JCM 21426 / NBRC 103028 / MMB-1</strain>
    </source>
</reference>
<dbReference type="HOGENOM" id="CLU_1569626_0_0_6"/>
<dbReference type="PATRIC" id="fig|717774.3.peg.2181"/>
<evidence type="ECO:0000256" key="2">
    <source>
        <dbReference type="SAM" id="Phobius"/>
    </source>
</evidence>